<evidence type="ECO:0000313" key="6">
    <source>
        <dbReference type="Proteomes" id="UP000265864"/>
    </source>
</evidence>
<dbReference type="GO" id="GO:0015293">
    <property type="term" value="F:symporter activity"/>
    <property type="evidence" value="ECO:0007669"/>
    <property type="project" value="UniProtKB-KW"/>
</dbReference>
<feature type="domain" description="K+ potassium transporter C-terminal" evidence="2">
    <location>
        <begin position="28"/>
        <end position="84"/>
    </location>
</feature>
<reference evidence="4 6" key="2">
    <citation type="submission" date="2018-09" db="EMBL/GenBank/DDBJ databases">
        <title>Yersinia kristensenii subsp. rochesterensis subsp. nov., Isolated from Human Feces.</title>
        <authorList>
            <person name="Cunningham S.A."/>
            <person name="Jeraldo P."/>
            <person name="Patel R."/>
        </authorList>
    </citation>
    <scope>NUCLEOTIDE SEQUENCE [LARGE SCALE GENOMIC DNA]</scope>
    <source>
        <strain evidence="4 6">ATCC BAA-2637</strain>
    </source>
</reference>
<keyword evidence="1" id="KW-0769">Symport</keyword>
<dbReference type="InterPro" id="IPR053952">
    <property type="entry name" value="K_trans_C"/>
</dbReference>
<dbReference type="Proteomes" id="UP000031883">
    <property type="component" value="Chromosome"/>
</dbReference>
<keyword evidence="5" id="KW-1185">Reference proteome</keyword>
<gene>
    <name evidence="3" type="ORF">CH54_1655</name>
    <name evidence="4" type="ORF">DXZ79_04465</name>
</gene>
<organism evidence="4 6">
    <name type="scientific">Yersinia rochesterensis</name>
    <dbReference type="NCBI Taxonomy" id="1604335"/>
    <lineage>
        <taxon>Bacteria</taxon>
        <taxon>Pseudomonadati</taxon>
        <taxon>Pseudomonadota</taxon>
        <taxon>Gammaproteobacteria</taxon>
        <taxon>Enterobacterales</taxon>
        <taxon>Yersiniaceae</taxon>
        <taxon>Yersinia</taxon>
    </lineage>
</organism>
<dbReference type="Pfam" id="PF22776">
    <property type="entry name" value="K_trans_C"/>
    <property type="match status" value="1"/>
</dbReference>
<name>A0A386HBE2_9GAMM</name>
<reference evidence="3 5" key="1">
    <citation type="journal article" date="2015" name="Genome Announc.">
        <title>Thirty-Two Complete Genome Assemblies of Nine Yersinia Species, Including Y. pestis, Y. pseudotuberculosis, and Y. enterocolitica.</title>
        <authorList>
            <person name="Johnson S.L."/>
            <person name="Daligault H.E."/>
            <person name="Davenport K.W."/>
            <person name="Jaissle J."/>
            <person name="Frey K.G."/>
            <person name="Ladner J.T."/>
            <person name="Broomall S.M."/>
            <person name="Bishop-Lilly K.A."/>
            <person name="Bruce D.C."/>
            <person name="Coyne S.R."/>
            <person name="Gibbons H.S."/>
            <person name="Lo C.C."/>
            <person name="Munk A.C."/>
            <person name="Rosenzweig C.N."/>
            <person name="Koroleva G.I."/>
            <person name="Palacios G.F."/>
            <person name="Redden C.L."/>
            <person name="Xu Y."/>
            <person name="Minogue T.D."/>
            <person name="Chain P.S."/>
        </authorList>
    </citation>
    <scope>NUCLEOTIDE SEQUENCE [LARGE SCALE GENOMIC DNA]</scope>
    <source>
        <strain evidence="3 5">Y231</strain>
    </source>
</reference>
<sequence length="86" mass="9831">MVDFYQATGAALPIIEIVFAYGIRELLVITEQTPSYWRGTAQYGFMEWPYIPALLQGITDMDCQFELDDVTYFSGHKTIVGREDGR</sequence>
<evidence type="ECO:0000313" key="4">
    <source>
        <dbReference type="EMBL" id="AYD43052.1"/>
    </source>
</evidence>
<evidence type="ECO:0000313" key="5">
    <source>
        <dbReference type="Proteomes" id="UP000031883"/>
    </source>
</evidence>
<dbReference type="GeneID" id="82550029"/>
<evidence type="ECO:0000259" key="2">
    <source>
        <dbReference type="Pfam" id="PF22776"/>
    </source>
</evidence>
<proteinExistence type="predicted"/>
<evidence type="ECO:0000313" key="3">
    <source>
        <dbReference type="EMBL" id="AJJ35130.1"/>
    </source>
</evidence>
<dbReference type="Proteomes" id="UP000265864">
    <property type="component" value="Chromosome"/>
</dbReference>
<dbReference type="RefSeq" id="WP_038635896.1">
    <property type="nucleotide sequence ID" value="NZ_CABHXS010000008.1"/>
</dbReference>
<dbReference type="EMBL" id="CP032482">
    <property type="protein sequence ID" value="AYD43052.1"/>
    <property type="molecule type" value="Genomic_DNA"/>
</dbReference>
<protein>
    <recommendedName>
        <fullName evidence="2">K+ potassium transporter C-terminal domain-containing protein</fullName>
    </recommendedName>
</protein>
<accession>A0A386HBE2</accession>
<evidence type="ECO:0000256" key="1">
    <source>
        <dbReference type="ARBA" id="ARBA00022847"/>
    </source>
</evidence>
<keyword evidence="1" id="KW-0813">Transport</keyword>
<dbReference type="EMBL" id="CP009997">
    <property type="protein sequence ID" value="AJJ35130.1"/>
    <property type="molecule type" value="Genomic_DNA"/>
</dbReference>
<dbReference type="AlphaFoldDB" id="A0A386HBE2"/>